<dbReference type="EMBL" id="JAULSY010000057">
    <property type="protein sequence ID" value="KAK0668389.1"/>
    <property type="molecule type" value="Genomic_DNA"/>
</dbReference>
<feature type="signal peptide" evidence="1">
    <location>
        <begin position="1"/>
        <end position="20"/>
    </location>
</feature>
<feature type="chain" id="PRO_5041239862" evidence="1">
    <location>
        <begin position="21"/>
        <end position="177"/>
    </location>
</feature>
<evidence type="ECO:0000313" key="2">
    <source>
        <dbReference type="EMBL" id="KAK0668389.1"/>
    </source>
</evidence>
<gene>
    <name evidence="2" type="ORF">QBC41DRAFT_356617</name>
</gene>
<proteinExistence type="predicted"/>
<reference evidence="2" key="1">
    <citation type="submission" date="2023-06" db="EMBL/GenBank/DDBJ databases">
        <title>Genome-scale phylogeny and comparative genomics of the fungal order Sordariales.</title>
        <authorList>
            <consortium name="Lawrence Berkeley National Laboratory"/>
            <person name="Hensen N."/>
            <person name="Bonometti L."/>
            <person name="Westerberg I."/>
            <person name="Brannstrom I.O."/>
            <person name="Guillou S."/>
            <person name="Cros-Aarteil S."/>
            <person name="Calhoun S."/>
            <person name="Haridas S."/>
            <person name="Kuo A."/>
            <person name="Mondo S."/>
            <person name="Pangilinan J."/>
            <person name="Riley R."/>
            <person name="Labutti K."/>
            <person name="Andreopoulos B."/>
            <person name="Lipzen A."/>
            <person name="Chen C."/>
            <person name="Yanf M."/>
            <person name="Daum C."/>
            <person name="Ng V."/>
            <person name="Clum A."/>
            <person name="Steindorff A."/>
            <person name="Ohm R."/>
            <person name="Martin F."/>
            <person name="Silar P."/>
            <person name="Natvig D."/>
            <person name="Lalanne C."/>
            <person name="Gautier V."/>
            <person name="Ament-Velasquez S.L."/>
            <person name="Kruys A."/>
            <person name="Hutchinson M.I."/>
            <person name="Powell A.J."/>
            <person name="Barry K."/>
            <person name="Miller A.N."/>
            <person name="Grigoriev I.V."/>
            <person name="Debuchy R."/>
            <person name="Gladieux P."/>
            <person name="Thoren M.H."/>
            <person name="Johannesson H."/>
        </authorList>
    </citation>
    <scope>NUCLEOTIDE SEQUENCE</scope>
    <source>
        <strain evidence="2">CBS 307.81</strain>
    </source>
</reference>
<evidence type="ECO:0000313" key="3">
    <source>
        <dbReference type="Proteomes" id="UP001174997"/>
    </source>
</evidence>
<sequence length="177" mass="18972">MQFTITVLALLTMALPMTSALTTRSADAIPNGGYTGETFANGTTLYTPLEGGEPFLVEPSAAPVSAKLGKRYTGCFGGNLDRSGVDASVQRLRNWAGNGRDLASGSVNTWVGFVNEATLAYYCINAPHRRGNLDVNDVNHALREMDRVCGSYKSSYYKWDGSVEIVGKDYAGANICV</sequence>
<keyword evidence="3" id="KW-1185">Reference proteome</keyword>
<dbReference type="AlphaFoldDB" id="A0AA40DBZ3"/>
<accession>A0AA40DBZ3</accession>
<dbReference type="Proteomes" id="UP001174997">
    <property type="component" value="Unassembled WGS sequence"/>
</dbReference>
<evidence type="ECO:0000256" key="1">
    <source>
        <dbReference type="SAM" id="SignalP"/>
    </source>
</evidence>
<keyword evidence="1" id="KW-0732">Signal</keyword>
<comment type="caution">
    <text evidence="2">The sequence shown here is derived from an EMBL/GenBank/DDBJ whole genome shotgun (WGS) entry which is preliminary data.</text>
</comment>
<name>A0AA40DBZ3_9PEZI</name>
<organism evidence="2 3">
    <name type="scientific">Cercophora samala</name>
    <dbReference type="NCBI Taxonomy" id="330535"/>
    <lineage>
        <taxon>Eukaryota</taxon>
        <taxon>Fungi</taxon>
        <taxon>Dikarya</taxon>
        <taxon>Ascomycota</taxon>
        <taxon>Pezizomycotina</taxon>
        <taxon>Sordariomycetes</taxon>
        <taxon>Sordariomycetidae</taxon>
        <taxon>Sordariales</taxon>
        <taxon>Lasiosphaeriaceae</taxon>
        <taxon>Cercophora</taxon>
    </lineage>
</organism>
<protein>
    <submittedName>
        <fullName evidence="2">Uncharacterized protein</fullName>
    </submittedName>
</protein>